<evidence type="ECO:0000313" key="7">
    <source>
        <dbReference type="EMBL" id="MFN2976869.1"/>
    </source>
</evidence>
<dbReference type="Proteomes" id="UP001634747">
    <property type="component" value="Unassembled WGS sequence"/>
</dbReference>
<dbReference type="Gene3D" id="2.40.100.10">
    <property type="entry name" value="Cyclophilin-like"/>
    <property type="match status" value="2"/>
</dbReference>
<keyword evidence="3 7" id="KW-0413">Isomerase</keyword>
<dbReference type="RefSeq" id="WP_317889831.1">
    <property type="nucleotide sequence ID" value="NZ_BAABBH010000001.1"/>
</dbReference>
<organism evidence="7 8">
    <name type="scientific">Terriglobus aquaticus</name>
    <dbReference type="NCBI Taxonomy" id="940139"/>
    <lineage>
        <taxon>Bacteria</taxon>
        <taxon>Pseudomonadati</taxon>
        <taxon>Acidobacteriota</taxon>
        <taxon>Terriglobia</taxon>
        <taxon>Terriglobales</taxon>
        <taxon>Acidobacteriaceae</taxon>
        <taxon>Terriglobus</taxon>
    </lineage>
</organism>
<protein>
    <recommendedName>
        <fullName evidence="1">peptidylprolyl isomerase</fullName>
        <ecNumber evidence="1">5.2.1.8</ecNumber>
    </recommendedName>
</protein>
<dbReference type="Pfam" id="PF00160">
    <property type="entry name" value="Pro_isomerase"/>
    <property type="match status" value="2"/>
</dbReference>
<evidence type="ECO:0000256" key="2">
    <source>
        <dbReference type="ARBA" id="ARBA00023110"/>
    </source>
</evidence>
<name>A0ABW9KQS7_9BACT</name>
<feature type="domain" description="PPIase cyclophilin-type" evidence="6">
    <location>
        <begin position="265"/>
        <end position="426"/>
    </location>
</feature>
<keyword evidence="5" id="KW-0732">Signal</keyword>
<dbReference type="InterPro" id="IPR002130">
    <property type="entry name" value="Cyclophilin-type_PPIase_dom"/>
</dbReference>
<dbReference type="CDD" id="cd00317">
    <property type="entry name" value="cyclophilin"/>
    <property type="match status" value="1"/>
</dbReference>
<evidence type="ECO:0000259" key="6">
    <source>
        <dbReference type="PROSITE" id="PS50072"/>
    </source>
</evidence>
<dbReference type="PANTHER" id="PTHR45625">
    <property type="entry name" value="PEPTIDYL-PROLYL CIS-TRANS ISOMERASE-RELATED"/>
    <property type="match status" value="1"/>
</dbReference>
<dbReference type="PANTHER" id="PTHR45625:SF4">
    <property type="entry name" value="PEPTIDYLPROLYL ISOMERASE DOMAIN AND WD REPEAT-CONTAINING PROTEIN 1"/>
    <property type="match status" value="1"/>
</dbReference>
<dbReference type="EMBL" id="JBJYXY010000001">
    <property type="protein sequence ID" value="MFN2976869.1"/>
    <property type="molecule type" value="Genomic_DNA"/>
</dbReference>
<feature type="signal peptide" evidence="5">
    <location>
        <begin position="1"/>
        <end position="20"/>
    </location>
</feature>
<feature type="chain" id="PRO_5045381475" description="peptidylprolyl isomerase" evidence="5">
    <location>
        <begin position="21"/>
        <end position="430"/>
    </location>
</feature>
<evidence type="ECO:0000313" key="8">
    <source>
        <dbReference type="Proteomes" id="UP001634747"/>
    </source>
</evidence>
<dbReference type="PRINTS" id="PR00153">
    <property type="entry name" value="CSAPPISMRASE"/>
</dbReference>
<gene>
    <name evidence="7" type="ORF">ACK2TP_13950</name>
</gene>
<dbReference type="InterPro" id="IPR029000">
    <property type="entry name" value="Cyclophilin-like_dom_sf"/>
</dbReference>
<evidence type="ECO:0000256" key="1">
    <source>
        <dbReference type="ARBA" id="ARBA00013194"/>
    </source>
</evidence>
<accession>A0ABW9KQS7</accession>
<dbReference type="PROSITE" id="PS50072">
    <property type="entry name" value="CSA_PPIASE_2"/>
    <property type="match status" value="2"/>
</dbReference>
<proteinExistence type="predicted"/>
<evidence type="ECO:0000256" key="4">
    <source>
        <dbReference type="SAM" id="MobiDB-lite"/>
    </source>
</evidence>
<reference evidence="7 8" key="1">
    <citation type="submission" date="2024-12" db="EMBL/GenBank/DDBJ databases">
        <authorList>
            <person name="Lee Y."/>
        </authorList>
    </citation>
    <scope>NUCLEOTIDE SEQUENCE [LARGE SCALE GENOMIC DNA]</scope>
    <source>
        <strain evidence="7 8">03SUJ4</strain>
    </source>
</reference>
<dbReference type="SUPFAM" id="SSF50891">
    <property type="entry name" value="Cyclophilin-like"/>
    <property type="match status" value="2"/>
</dbReference>
<feature type="domain" description="PPIase cyclophilin-type" evidence="6">
    <location>
        <begin position="55"/>
        <end position="219"/>
    </location>
</feature>
<dbReference type="GO" id="GO:0003755">
    <property type="term" value="F:peptidyl-prolyl cis-trans isomerase activity"/>
    <property type="evidence" value="ECO:0007669"/>
    <property type="project" value="UniProtKB-EC"/>
</dbReference>
<feature type="region of interest" description="Disordered" evidence="4">
    <location>
        <begin position="29"/>
        <end position="53"/>
    </location>
</feature>
<evidence type="ECO:0000256" key="3">
    <source>
        <dbReference type="ARBA" id="ARBA00023235"/>
    </source>
</evidence>
<comment type="caution">
    <text evidence="7">The sequence shown here is derived from an EMBL/GenBank/DDBJ whole genome shotgun (WGS) entry which is preliminary data.</text>
</comment>
<keyword evidence="8" id="KW-1185">Reference proteome</keyword>
<dbReference type="InterPro" id="IPR044666">
    <property type="entry name" value="Cyclophilin_A-like"/>
</dbReference>
<feature type="compositionally biased region" description="Low complexity" evidence="4">
    <location>
        <begin position="30"/>
        <end position="47"/>
    </location>
</feature>
<evidence type="ECO:0000256" key="5">
    <source>
        <dbReference type="SAM" id="SignalP"/>
    </source>
</evidence>
<dbReference type="EC" id="5.2.1.8" evidence="1"/>
<keyword evidence="2" id="KW-0697">Rotamase</keyword>
<sequence>MFRCAVLVCGVGLLSAGAVAQGGRVHAARSKPAAGSSAGSAGRSTGPEATGPTVVFDTNRGRMTCRLYSKEKPATVALFTGLATGSIPWMDATNTTVNGKPMYDATVMYGIATGAAGGRRINVVPGAGAPGVASLEPEKSATLKFDRPGRLAMRVTAGQLDGRSFYVLDHAEERTPEIEAGIFGQCDEASVKVVDAISHELLSVDNHSATPVVLNKVAVVAEGGALPAVAADVPLAQVDGVELVTKPLEPIASPEPTGPTVHVATTAGPITCRLFTQTPIATENFVGLATGAKPFTDPKTKQVVKGKHFYDGLTFGRVVPDFMVQNADLPDDPSGGEEIGFHFGNEIVPGLTFDRPGRLAYANGGPDTNESEFFITEHPIRRLDGNYTIFGQCDEASVKVVEGIARVPRNADDHALKPVRIVKVTVEGVD</sequence>